<sequence>MNRIRKAIGTTSKANGKKGSSLMEAILAISTVEVFSDFLGHVEIDFKLSMDRPQPQESRVNIDLNLDYISNLPADLKEKILVKLPLKEVVRTSILSSKWIDSWTSIPNLVFEENCTESGLIKLVDQVLLVHNGPIEKFTLASKHACNEAIGRWMLILSRNGIRDLELCFQRKKRCNIINVSRFFNGFSLLHTLHLSSFHMPGFGIEKLVSCCPLLESLSLCNFVQQGCLRILAPNLTILNIYGDFHDICLETPKLIGGCICLCSSSGDYQEFSLENHGKESNIKRALGRLSNIQQLELCLNFFDYLAMRPISEDLPVFNHLTEIFVQLSTYPEDIATILCLFQNAPNIKFLDEPHDPALWESKAIRDCLFKHLEVVDVMYARASELSLRCFKSMLEFAKLVLSTAPLLEEFNIIDLEDSMGSFEMLEFFPRLSKKAKIVFVKRGDEESGADLNATQRVFSHPYEFKNLK</sequence>
<evidence type="ECO:0000313" key="2">
    <source>
        <dbReference type="EMBL" id="KAF3338883.1"/>
    </source>
</evidence>
<dbReference type="Pfam" id="PF00646">
    <property type="entry name" value="F-box"/>
    <property type="match status" value="1"/>
</dbReference>
<proteinExistence type="predicted"/>
<dbReference type="SUPFAM" id="SSF81383">
    <property type="entry name" value="F-box domain"/>
    <property type="match status" value="1"/>
</dbReference>
<protein>
    <submittedName>
        <fullName evidence="2">F-box/FBD/LRR-repeat protein</fullName>
    </submittedName>
</protein>
<name>A0A833RFK2_9POAL</name>
<dbReference type="EMBL" id="SWLB01000004">
    <property type="protein sequence ID" value="KAF3338883.1"/>
    <property type="molecule type" value="Genomic_DNA"/>
</dbReference>
<dbReference type="SUPFAM" id="SSF52047">
    <property type="entry name" value="RNI-like"/>
    <property type="match status" value="1"/>
</dbReference>
<dbReference type="OrthoDB" id="682954at2759"/>
<feature type="domain" description="F-box" evidence="1">
    <location>
        <begin position="69"/>
        <end position="108"/>
    </location>
</feature>
<dbReference type="InterPro" id="IPR001810">
    <property type="entry name" value="F-box_dom"/>
</dbReference>
<evidence type="ECO:0000259" key="1">
    <source>
        <dbReference type="Pfam" id="PF00646"/>
    </source>
</evidence>
<dbReference type="Proteomes" id="UP000623129">
    <property type="component" value="Unassembled WGS sequence"/>
</dbReference>
<dbReference type="AlphaFoldDB" id="A0A833RFK2"/>
<dbReference type="Gene3D" id="3.80.10.10">
    <property type="entry name" value="Ribonuclease Inhibitor"/>
    <property type="match status" value="1"/>
</dbReference>
<keyword evidence="3" id="KW-1185">Reference proteome</keyword>
<dbReference type="PANTHER" id="PTHR31639:SF285">
    <property type="entry name" value="OS01G0730200 PROTEIN"/>
    <property type="match status" value="1"/>
</dbReference>
<reference evidence="2" key="1">
    <citation type="submission" date="2020-01" db="EMBL/GenBank/DDBJ databases">
        <title>Genome sequence of Kobresia littledalei, the first chromosome-level genome in the family Cyperaceae.</title>
        <authorList>
            <person name="Qu G."/>
        </authorList>
    </citation>
    <scope>NUCLEOTIDE SEQUENCE</scope>
    <source>
        <strain evidence="2">C.B.Clarke</strain>
        <tissue evidence="2">Leaf</tissue>
    </source>
</reference>
<evidence type="ECO:0000313" key="3">
    <source>
        <dbReference type="Proteomes" id="UP000623129"/>
    </source>
</evidence>
<comment type="caution">
    <text evidence="2">The sequence shown here is derived from an EMBL/GenBank/DDBJ whole genome shotgun (WGS) entry which is preliminary data.</text>
</comment>
<dbReference type="InterPro" id="IPR032675">
    <property type="entry name" value="LRR_dom_sf"/>
</dbReference>
<accession>A0A833RFK2</accession>
<organism evidence="2 3">
    <name type="scientific">Carex littledalei</name>
    <dbReference type="NCBI Taxonomy" id="544730"/>
    <lineage>
        <taxon>Eukaryota</taxon>
        <taxon>Viridiplantae</taxon>
        <taxon>Streptophyta</taxon>
        <taxon>Embryophyta</taxon>
        <taxon>Tracheophyta</taxon>
        <taxon>Spermatophyta</taxon>
        <taxon>Magnoliopsida</taxon>
        <taxon>Liliopsida</taxon>
        <taxon>Poales</taxon>
        <taxon>Cyperaceae</taxon>
        <taxon>Cyperoideae</taxon>
        <taxon>Cariceae</taxon>
        <taxon>Carex</taxon>
        <taxon>Carex subgen. Euthyceras</taxon>
    </lineage>
</organism>
<gene>
    <name evidence="2" type="ORF">FCM35_KLT16354</name>
</gene>
<dbReference type="InterPro" id="IPR036047">
    <property type="entry name" value="F-box-like_dom_sf"/>
</dbReference>
<dbReference type="PANTHER" id="PTHR31639">
    <property type="entry name" value="F-BOX PROTEIN-LIKE"/>
    <property type="match status" value="1"/>
</dbReference>